<keyword evidence="4" id="KW-0804">Transcription</keyword>
<accession>A0ABV0GX37</accession>
<reference evidence="6 7" key="1">
    <citation type="journal article" date="2024" name="Appl. Microbiol. Biotechnol.">
        <title>Biosynthetic gene clusters with biotechnological applications in novel Antarctic isolates from Actinomycetota.</title>
        <authorList>
            <person name="Bruna P."/>
            <person name="Nunez-Montero K."/>
            <person name="Contreras M.J."/>
            <person name="Leal K."/>
            <person name="Garcia M."/>
            <person name="Abanto M."/>
            <person name="Barrientos L."/>
        </authorList>
    </citation>
    <scope>NUCLEOTIDE SEQUENCE [LARGE SCALE GENOMIC DNA]</scope>
    <source>
        <strain evidence="6 7">Se16.17</strain>
    </source>
</reference>
<dbReference type="InterPro" id="IPR036390">
    <property type="entry name" value="WH_DNA-bd_sf"/>
</dbReference>
<sequence>MDRRALEYFETVARLGSVSGAAAEMSVTQPAISKQISRLEAELAVRLFHRTPTGMSTTAAGQVLLELGEDVLSRFERAEGIIKSRFRGQSSFRIACPHSTADILASFISARDAPIVDVEILLANELDGVLDREVDMAVSSLSPPRSRAQLPVATIPITVQSQPDSNARFGTASHVDLESLKDDWVIVARSGVQVVVTKAMSGFGTPAMIRDVSTGAMAQALAANGHGHALVTEPARFGLQTLPAYADNRPLEIVHHASWDATHYASDELRRLARELRQFMTDDWEWRQTTSS</sequence>
<dbReference type="PANTHER" id="PTHR30346:SF28">
    <property type="entry name" value="HTH-TYPE TRANSCRIPTIONAL REGULATOR CYNR"/>
    <property type="match status" value="1"/>
</dbReference>
<keyword evidence="2" id="KW-0805">Transcription regulation</keyword>
<evidence type="ECO:0000313" key="7">
    <source>
        <dbReference type="Proteomes" id="UP001448614"/>
    </source>
</evidence>
<proteinExistence type="inferred from homology"/>
<name>A0ABV0GX37_PAENI</name>
<evidence type="ECO:0000256" key="2">
    <source>
        <dbReference type="ARBA" id="ARBA00023015"/>
    </source>
</evidence>
<protein>
    <submittedName>
        <fullName evidence="6">LysR family transcriptional regulator</fullName>
    </submittedName>
</protein>
<dbReference type="PROSITE" id="PS50931">
    <property type="entry name" value="HTH_LYSR"/>
    <property type="match status" value="1"/>
</dbReference>
<evidence type="ECO:0000313" key="6">
    <source>
        <dbReference type="EMBL" id="MEO3943256.1"/>
    </source>
</evidence>
<dbReference type="Pfam" id="PF00126">
    <property type="entry name" value="HTH_1"/>
    <property type="match status" value="1"/>
</dbReference>
<dbReference type="InterPro" id="IPR036388">
    <property type="entry name" value="WH-like_DNA-bd_sf"/>
</dbReference>
<evidence type="ECO:0000256" key="3">
    <source>
        <dbReference type="ARBA" id="ARBA00023125"/>
    </source>
</evidence>
<organism evidence="6 7">
    <name type="scientific">Paenarthrobacter nicotinovorans</name>
    <name type="common">Arthrobacter nicotinovorans</name>
    <dbReference type="NCBI Taxonomy" id="29320"/>
    <lineage>
        <taxon>Bacteria</taxon>
        <taxon>Bacillati</taxon>
        <taxon>Actinomycetota</taxon>
        <taxon>Actinomycetes</taxon>
        <taxon>Micrococcales</taxon>
        <taxon>Micrococcaceae</taxon>
        <taxon>Paenarthrobacter</taxon>
    </lineage>
</organism>
<dbReference type="Proteomes" id="UP001448614">
    <property type="component" value="Unassembled WGS sequence"/>
</dbReference>
<dbReference type="Gene3D" id="1.10.10.10">
    <property type="entry name" value="Winged helix-like DNA-binding domain superfamily/Winged helix DNA-binding domain"/>
    <property type="match status" value="1"/>
</dbReference>
<keyword evidence="3" id="KW-0238">DNA-binding</keyword>
<dbReference type="SUPFAM" id="SSF53850">
    <property type="entry name" value="Periplasmic binding protein-like II"/>
    <property type="match status" value="1"/>
</dbReference>
<dbReference type="RefSeq" id="WP_162150369.1">
    <property type="nucleotide sequence ID" value="NZ_JBBMFV010000004.1"/>
</dbReference>
<dbReference type="PRINTS" id="PR00039">
    <property type="entry name" value="HTHLYSR"/>
</dbReference>
<comment type="caution">
    <text evidence="6">The sequence shown here is derived from an EMBL/GenBank/DDBJ whole genome shotgun (WGS) entry which is preliminary data.</text>
</comment>
<keyword evidence="7" id="KW-1185">Reference proteome</keyword>
<dbReference type="SUPFAM" id="SSF46785">
    <property type="entry name" value="Winged helix' DNA-binding domain"/>
    <property type="match status" value="1"/>
</dbReference>
<feature type="domain" description="HTH lysR-type" evidence="5">
    <location>
        <begin position="1"/>
        <end position="58"/>
    </location>
</feature>
<gene>
    <name evidence="6" type="ORF">V3C41_19465</name>
</gene>
<dbReference type="PANTHER" id="PTHR30346">
    <property type="entry name" value="TRANSCRIPTIONAL DUAL REGULATOR HCAR-RELATED"/>
    <property type="match status" value="1"/>
</dbReference>
<comment type="similarity">
    <text evidence="1">Belongs to the LysR transcriptional regulatory family.</text>
</comment>
<dbReference type="EMBL" id="JBBMFV010000004">
    <property type="protein sequence ID" value="MEO3943256.1"/>
    <property type="molecule type" value="Genomic_DNA"/>
</dbReference>
<evidence type="ECO:0000259" key="5">
    <source>
        <dbReference type="PROSITE" id="PS50931"/>
    </source>
</evidence>
<dbReference type="InterPro" id="IPR000847">
    <property type="entry name" value="LysR_HTH_N"/>
</dbReference>
<evidence type="ECO:0000256" key="1">
    <source>
        <dbReference type="ARBA" id="ARBA00009437"/>
    </source>
</evidence>
<evidence type="ECO:0000256" key="4">
    <source>
        <dbReference type="ARBA" id="ARBA00023163"/>
    </source>
</evidence>